<gene>
    <name evidence="1" type="ORF">JK358_03650</name>
</gene>
<dbReference type="Proteomes" id="UP000602198">
    <property type="component" value="Unassembled WGS sequence"/>
</dbReference>
<keyword evidence="2" id="KW-1185">Reference proteome</keyword>
<evidence type="ECO:0000313" key="2">
    <source>
        <dbReference type="Proteomes" id="UP000602198"/>
    </source>
</evidence>
<proteinExistence type="predicted"/>
<accession>A0ABS1LZV7</accession>
<dbReference type="RefSeq" id="WP_201943447.1">
    <property type="nucleotide sequence ID" value="NZ_JAERRJ010000001.1"/>
</dbReference>
<evidence type="ECO:0000313" key="1">
    <source>
        <dbReference type="EMBL" id="MBL1073480.1"/>
    </source>
</evidence>
<sequence length="56" mass="6206">MPDARDLPHRVFAALRTGLRATTSGPRSRQRLLLLTHPLLDPGVAYWIPEDDGADV</sequence>
<protein>
    <submittedName>
        <fullName evidence="1">Uncharacterized protein</fullName>
    </submittedName>
</protein>
<organism evidence="1 2">
    <name type="scientific">Nocardia acididurans</name>
    <dbReference type="NCBI Taxonomy" id="2802282"/>
    <lineage>
        <taxon>Bacteria</taxon>
        <taxon>Bacillati</taxon>
        <taxon>Actinomycetota</taxon>
        <taxon>Actinomycetes</taxon>
        <taxon>Mycobacteriales</taxon>
        <taxon>Nocardiaceae</taxon>
        <taxon>Nocardia</taxon>
    </lineage>
</organism>
<reference evidence="1 2" key="1">
    <citation type="submission" date="2021-01" db="EMBL/GenBank/DDBJ databases">
        <title>WGS of actinomycetes isolated from Thailand.</title>
        <authorList>
            <person name="Thawai C."/>
        </authorList>
    </citation>
    <scope>NUCLEOTIDE SEQUENCE [LARGE SCALE GENOMIC DNA]</scope>
    <source>
        <strain evidence="1 2">LPG 2</strain>
    </source>
</reference>
<name>A0ABS1LZV7_9NOCA</name>
<comment type="caution">
    <text evidence="1">The sequence shown here is derived from an EMBL/GenBank/DDBJ whole genome shotgun (WGS) entry which is preliminary data.</text>
</comment>
<dbReference type="EMBL" id="JAERRJ010000001">
    <property type="protein sequence ID" value="MBL1073480.1"/>
    <property type="molecule type" value="Genomic_DNA"/>
</dbReference>